<name>A0ABT1LTX7_9MICC</name>
<dbReference type="PANTHER" id="PTHR30349">
    <property type="entry name" value="PHAGE INTEGRASE-RELATED"/>
    <property type="match status" value="1"/>
</dbReference>
<dbReference type="CDD" id="cd00397">
    <property type="entry name" value="DNA_BRE_C"/>
    <property type="match status" value="1"/>
</dbReference>
<dbReference type="SUPFAM" id="SSF56349">
    <property type="entry name" value="DNA breaking-rejoining enzymes"/>
    <property type="match status" value="1"/>
</dbReference>
<accession>A0ABT1LTX7</accession>
<comment type="caution">
    <text evidence="3">The sequence shown here is derived from an EMBL/GenBank/DDBJ whole genome shotgun (WGS) entry which is preliminary data.</text>
</comment>
<dbReference type="EMBL" id="JANCLV010000022">
    <property type="protein sequence ID" value="MCP9001930.1"/>
    <property type="molecule type" value="Genomic_DNA"/>
</dbReference>
<evidence type="ECO:0000256" key="1">
    <source>
        <dbReference type="ARBA" id="ARBA00023172"/>
    </source>
</evidence>
<evidence type="ECO:0000259" key="2">
    <source>
        <dbReference type="PROSITE" id="PS51898"/>
    </source>
</evidence>
<dbReference type="PROSITE" id="PS51898">
    <property type="entry name" value="TYR_RECOMBINASE"/>
    <property type="match status" value="1"/>
</dbReference>
<dbReference type="RefSeq" id="WP_254753016.1">
    <property type="nucleotide sequence ID" value="NZ_JANCLV010000022.1"/>
</dbReference>
<evidence type="ECO:0000313" key="4">
    <source>
        <dbReference type="Proteomes" id="UP001524318"/>
    </source>
</evidence>
<evidence type="ECO:0000313" key="3">
    <source>
        <dbReference type="EMBL" id="MCP9001930.1"/>
    </source>
</evidence>
<dbReference type="Gene3D" id="1.10.443.10">
    <property type="entry name" value="Intergrase catalytic core"/>
    <property type="match status" value="1"/>
</dbReference>
<dbReference type="InterPro" id="IPR002104">
    <property type="entry name" value="Integrase_catalytic"/>
</dbReference>
<dbReference type="InterPro" id="IPR050090">
    <property type="entry name" value="Tyrosine_recombinase_XerCD"/>
</dbReference>
<dbReference type="PANTHER" id="PTHR30349:SF64">
    <property type="entry name" value="PROPHAGE INTEGRASE INTD-RELATED"/>
    <property type="match status" value="1"/>
</dbReference>
<organism evidence="3 4">
    <name type="scientific">Pseudarthrobacter humi</name>
    <dbReference type="NCBI Taxonomy" id="2952523"/>
    <lineage>
        <taxon>Bacteria</taxon>
        <taxon>Bacillati</taxon>
        <taxon>Actinomycetota</taxon>
        <taxon>Actinomycetes</taxon>
        <taxon>Micrococcales</taxon>
        <taxon>Micrococcaceae</taxon>
        <taxon>Pseudarthrobacter</taxon>
    </lineage>
</organism>
<dbReference type="InterPro" id="IPR011010">
    <property type="entry name" value="DNA_brk_join_enz"/>
</dbReference>
<dbReference type="InterPro" id="IPR013762">
    <property type="entry name" value="Integrase-like_cat_sf"/>
</dbReference>
<reference evidence="3 4" key="1">
    <citation type="submission" date="2022-06" db="EMBL/GenBank/DDBJ databases">
        <title>Pseudarthrobacter sp. strain RMG13 Genome sequencing and assembly.</title>
        <authorList>
            <person name="Kim I."/>
        </authorList>
    </citation>
    <scope>NUCLEOTIDE SEQUENCE [LARGE SCALE GENOMIC DNA]</scope>
    <source>
        <strain evidence="3 4">RMG13</strain>
    </source>
</reference>
<protein>
    <submittedName>
        <fullName evidence="3">Site-specific integrase</fullName>
    </submittedName>
</protein>
<keyword evidence="4" id="KW-1185">Reference proteome</keyword>
<dbReference type="Pfam" id="PF00589">
    <property type="entry name" value="Phage_integrase"/>
    <property type="match status" value="1"/>
</dbReference>
<feature type="domain" description="Tyr recombinase" evidence="2">
    <location>
        <begin position="470"/>
        <end position="696"/>
    </location>
</feature>
<gene>
    <name evidence="3" type="ORF">NFC73_19675</name>
</gene>
<dbReference type="Proteomes" id="UP001524318">
    <property type="component" value="Unassembled WGS sequence"/>
</dbReference>
<proteinExistence type="predicted"/>
<keyword evidence="1" id="KW-0233">DNA recombination</keyword>
<sequence length="817" mass="93188">MSRASVATTGIWSRRELADDEVPPALRHIGGQGTMVSPVAAPRNLPLPLGDLSKASIAELQTAACTLLPRSPVMLDKRRRSIRKVAEHLSSFEGSTWQERWDASGWDTSAERLASLNPPPTKSWTMTSGLTWLVAMRVIVPSVRTLHRDVVADFSMIFRECQQDRLLDQIADRIRDTPTTDTQKHRALTELSYVLASQGIPAYDLSPGALVHFQHELRAVRKKGNYDRQIAGLIWEVLHSMGRFPEGTPATIRAARRGGPRTVEEFVDYHGVKNAGVRQLLIDYINQRAALGMDHSTLRGLTGHLVRNFWCVIEHVNPGQQNLHLTEKTYEAWRQEVDTIQTPDGPRLRQGIWDLLIAVRALYLDLQAWSLEDPPRWGPWATKCPIPPIASRGYKAGRRRMAERIADRTRARQPLLDLLVKHVTSEKERLHAFREAAAGSLDDDSFDFGGDRYTHMTHRKPQRAPAKGPRERRGIEFEAPPEPERQLWVFGPTGKKINITDQEERAFWTWAAIEILRLTGIRHEELLELSHLSIRQYRRPNGEIVGLLVITPSKTDRERVIPMSPELLHVIAEMIRRHKENLGTIPLIRRWDPHEREHSEPLPFLFQHSSGPLRGVFSTSRIAKLLRAACTAAAEDRPEFEGLAFTPHDFRRIFATDLVNNGLPIHIGAALLGHANLQTTRGYVAVFDEEVVRHYQMHLANRRAMRPDHEYARVTDAEWQEFEEHFDKRKVELGTCGRPYGTPCAHEHACVRCPMLHIEPRMILRLDELEADLIARRERAETEGWKGEVDGLELTLGHLRDKRDRAIRLRKQTTAPL</sequence>